<keyword evidence="2" id="KW-1185">Reference proteome</keyword>
<evidence type="ECO:0000313" key="1">
    <source>
        <dbReference type="EMBL" id="TGK95280.1"/>
    </source>
</evidence>
<organism evidence="1 2">
    <name type="scientific">Leptospira brenneri</name>
    <dbReference type="NCBI Taxonomy" id="2023182"/>
    <lineage>
        <taxon>Bacteria</taxon>
        <taxon>Pseudomonadati</taxon>
        <taxon>Spirochaetota</taxon>
        <taxon>Spirochaetia</taxon>
        <taxon>Leptospirales</taxon>
        <taxon>Leptospiraceae</taxon>
        <taxon>Leptospira</taxon>
    </lineage>
</organism>
<proteinExistence type="predicted"/>
<gene>
    <name evidence="1" type="ORF">EHQ30_01150</name>
</gene>
<accession>A0A2M9Y0S3</accession>
<comment type="caution">
    <text evidence="1">The sequence shown here is derived from an EMBL/GenBank/DDBJ whole genome shotgun (WGS) entry which is preliminary data.</text>
</comment>
<evidence type="ECO:0000313" key="2">
    <source>
        <dbReference type="Proteomes" id="UP000297891"/>
    </source>
</evidence>
<reference evidence="1" key="1">
    <citation type="journal article" date="2019" name="PLoS Negl. Trop. Dis.">
        <title>Revisiting the worldwide diversity of Leptospira species in the environment.</title>
        <authorList>
            <person name="Vincent A.T."/>
            <person name="Schiettekatte O."/>
            <person name="Bourhy P."/>
            <person name="Veyrier F.J."/>
            <person name="Picardeau M."/>
        </authorList>
    </citation>
    <scope>NUCLEOTIDE SEQUENCE [LARGE SCALE GENOMIC DNA]</scope>
    <source>
        <strain evidence="1">201800277</strain>
    </source>
</reference>
<dbReference type="AlphaFoldDB" id="A0A2M9Y0S3"/>
<dbReference type="Pfam" id="PF14375">
    <property type="entry name" value="Cys_rich_CWC"/>
    <property type="match status" value="1"/>
</dbReference>
<evidence type="ECO:0008006" key="3">
    <source>
        <dbReference type="Google" id="ProtNLM"/>
    </source>
</evidence>
<protein>
    <recommendedName>
        <fullName evidence="3">Cysteine-rich CWC family protein</fullName>
    </recommendedName>
</protein>
<dbReference type="OrthoDB" id="9800168at2"/>
<name>A0A2M9Y0S3_9LEPT</name>
<dbReference type="Proteomes" id="UP000297891">
    <property type="component" value="Unassembled WGS sequence"/>
</dbReference>
<dbReference type="EMBL" id="RQFP01000001">
    <property type="protein sequence ID" value="TGK95280.1"/>
    <property type="molecule type" value="Genomic_DNA"/>
</dbReference>
<dbReference type="InterPro" id="IPR032720">
    <property type="entry name" value="Cys_rich_CWC"/>
</dbReference>
<sequence>MENFKSNVFDTTSNGKPPLKHEEKICPNCLRSFECKVGSISLCQCTKVNLSLEEREYLSKQFSDCLCYQCMETLAFEYRITKSYKTITWKF</sequence>